<comment type="caution">
    <text evidence="1">The sequence shown here is derived from an EMBL/GenBank/DDBJ whole genome shotgun (WGS) entry which is preliminary data.</text>
</comment>
<evidence type="ECO:0000313" key="2">
    <source>
        <dbReference type="Proteomes" id="UP000222862"/>
    </source>
</evidence>
<reference evidence="1 2" key="1">
    <citation type="submission" date="2017-06" db="EMBL/GenBank/DDBJ databases">
        <title>Genome sequencing of Fusobacterium nucleatum subsp. polymorphum KCOM 1232 (=ChDC F37).</title>
        <authorList>
            <person name="Kook J.-K."/>
            <person name="Park S.-N."/>
            <person name="Lim Y.K."/>
            <person name="Roh H."/>
        </authorList>
    </citation>
    <scope>NUCLEOTIDE SEQUENCE [LARGE SCALE GENOMIC DNA]</scope>
    <source>
        <strain evidence="2">KCOM 1232 ( ChDC F37)</strain>
    </source>
</reference>
<name>A0A2B7Y963_FUSNP</name>
<evidence type="ECO:0000313" key="1">
    <source>
        <dbReference type="EMBL" id="PGH20614.1"/>
    </source>
</evidence>
<dbReference type="RefSeq" id="WP_098703385.1">
    <property type="nucleotide sequence ID" value="NZ_NJGI01000005.1"/>
</dbReference>
<dbReference type="Proteomes" id="UP000222862">
    <property type="component" value="Unassembled WGS sequence"/>
</dbReference>
<sequence>MKLYLSSLEAVPYLELLENEVPLFLLGSFYYLKKTKPEYQEKYMKFKDKCKDFMLDSGAFSLLNSSKNLNEFLNNLDNYIQEYINFINKYNIKNFIELDIDSLVGYEKVKEIRERIEKATNKKCIPAWHISRGLEEWKNLTKEYDYISIGGIVTKEIKKKDYKKILPALLKIARQNNCKVHGLGFTGSNVKEFNFYSVDSSSWSWVRRHKKISKFDYKTKKIEYTFLSTTHRVKSDKQTDVELSLLSIKEWKKFQAYLLGGEQ</sequence>
<proteinExistence type="predicted"/>
<organism evidence="1 2">
    <name type="scientific">Fusobacterium nucleatum subsp. polymorphum</name>
    <name type="common">Fusobacterium polymorphum</name>
    <dbReference type="NCBI Taxonomy" id="76857"/>
    <lineage>
        <taxon>Bacteria</taxon>
        <taxon>Fusobacteriati</taxon>
        <taxon>Fusobacteriota</taxon>
        <taxon>Fusobacteriia</taxon>
        <taxon>Fusobacteriales</taxon>
        <taxon>Fusobacteriaceae</taxon>
        <taxon>Fusobacterium</taxon>
    </lineage>
</organism>
<dbReference type="AlphaFoldDB" id="A0A2B7Y963"/>
<protein>
    <submittedName>
        <fullName evidence="1">Uncharacterized protein</fullName>
    </submittedName>
</protein>
<accession>A0A2B7Y963</accession>
<dbReference type="EMBL" id="NJGI01000005">
    <property type="protein sequence ID" value="PGH20614.1"/>
    <property type="molecule type" value="Genomic_DNA"/>
</dbReference>
<gene>
    <name evidence="1" type="ORF">RN96_10590</name>
</gene>